<gene>
    <name evidence="3" type="ORF">H1B31_04475</name>
</gene>
<dbReference type="KEGG" id="stim:H1B31_04475"/>
<dbReference type="EMBL" id="CP060204">
    <property type="protein sequence ID" value="QNH55191.1"/>
    <property type="molecule type" value="Genomic_DNA"/>
</dbReference>
<accession>A0A7G7VM48</accession>
<comment type="similarity">
    <text evidence="1">Belongs to the sulfatase family.</text>
</comment>
<dbReference type="Pfam" id="PF00884">
    <property type="entry name" value="Sulfatase"/>
    <property type="match status" value="1"/>
</dbReference>
<dbReference type="AlphaFoldDB" id="A0A7G7VM48"/>
<dbReference type="Proteomes" id="UP000515480">
    <property type="component" value="Chromosome"/>
</dbReference>
<dbReference type="Gene3D" id="3.40.720.10">
    <property type="entry name" value="Alkaline Phosphatase, subunit A"/>
    <property type="match status" value="1"/>
</dbReference>
<dbReference type="InterPro" id="IPR017850">
    <property type="entry name" value="Alkaline_phosphatase_core_sf"/>
</dbReference>
<proteinExistence type="inferred from homology"/>
<dbReference type="InterPro" id="IPR000917">
    <property type="entry name" value="Sulfatase_N"/>
</dbReference>
<dbReference type="GO" id="GO:0004065">
    <property type="term" value="F:arylsulfatase activity"/>
    <property type="evidence" value="ECO:0007669"/>
    <property type="project" value="TreeGrafter"/>
</dbReference>
<keyword evidence="4" id="KW-1185">Reference proteome</keyword>
<keyword evidence="3" id="KW-0808">Transferase</keyword>
<dbReference type="SUPFAM" id="SSF53649">
    <property type="entry name" value="Alkaline phosphatase-like"/>
    <property type="match status" value="1"/>
</dbReference>
<evidence type="ECO:0000256" key="1">
    <source>
        <dbReference type="ARBA" id="ARBA00008779"/>
    </source>
</evidence>
<reference evidence="3 4" key="1">
    <citation type="submission" date="2020-07" db="EMBL/GenBank/DDBJ databases">
        <title>Complete genome and description of Selenomonas timonensis sp. nov., a new bacterium isolated from a gingivitis subject.</title>
        <authorList>
            <person name="Antezack A."/>
        </authorList>
    </citation>
    <scope>NUCLEOTIDE SEQUENCE [LARGE SCALE GENOMIC DNA]</scope>
    <source>
        <strain evidence="3 4">Marseille-Q3039</strain>
    </source>
</reference>
<keyword evidence="3" id="KW-0378">Hydrolase</keyword>
<name>A0A7G7VM48_9FIRM</name>
<evidence type="ECO:0000313" key="3">
    <source>
        <dbReference type="EMBL" id="QNH55191.1"/>
    </source>
</evidence>
<dbReference type="PANTHER" id="PTHR42693:SF33">
    <property type="entry name" value="ARYLSULFATASE"/>
    <property type="match status" value="1"/>
</dbReference>
<sequence length="857" mass="97899">MLDVDVEERFQLLCAQGFHEEACVLARGYIACDEKKQDLDTAYRMRILLGETLLSLSVDSCDVNAYVEAIHLLMQAYNERGNEDLYHFLYTISCAPNEELMRTTYASNRSAFSSIEHFPPLSDYEQLPIRFFRLTDDYSVIFDKDQKRFLLNVEESSLQILYRDLVLNDALHENIALCEERLSRADQDSKIQELGRQLMEAVHNSNFCAEMGACAETYKRICPYGEMYEVFRAEEALAHGDAEAAIRYGEAAYEKRKMSRVVYDLLYRIYKQSGQMDRALLFMILPQGNAHISFTNDPEEMAKWLRAIKIAITGAQFAPFITDTRQTDHGMKSVLCIDLCEELPRFSESMPRYRTGIYNPYGQMYIKSKVIELMNTATEQDNLLIFNDFVFDVVKAEEASEFRAAPAASAPVLIPIAAKQSHQMIRFRTAALDRTRMFSKGELNFYRVEEAVAFQSATPFIVGEPIILQHRPQCRKLVLSILADGLSWKGIDRGAPTLVPNILKFFSKGIIFDHHFSTAEYTYPALATIETGLYQHKTQIAKPGIPLALDPSYVTISEQMKTLGYYCTNIQGDGEGIYNGVTRGYDRLIVNHWMLRATDGVERTIRHLETFDECDNFLFMHFADTHPYNADVSTPAYASTHLPLSDVLQNQDRSASVFLKPNPLSKYVNHSEIAAVDRQLGYLFDYLTSHYDDDEYIVMLYSDHGTSVHARSPYLLSEEQTGAALMARGAGVPALGRVDELTSSVDIYKILGKLAGYPIDAAHLDGNLPEAFGGQRREYTVSNSIYPGQTYKICVRTEQYAFHLETAEFTREDGTISLDRYTYHIHERNEGYREVFDDALARYFLDIVWQYTESFRR</sequence>
<dbReference type="GO" id="GO:0016740">
    <property type="term" value="F:transferase activity"/>
    <property type="evidence" value="ECO:0007669"/>
    <property type="project" value="UniProtKB-KW"/>
</dbReference>
<protein>
    <submittedName>
        <fullName evidence="3">Sulfatase-like hydrolase/transferase</fullName>
    </submittedName>
</protein>
<feature type="domain" description="Sulfatase N-terminal" evidence="2">
    <location>
        <begin position="477"/>
        <end position="757"/>
    </location>
</feature>
<dbReference type="InterPro" id="IPR050738">
    <property type="entry name" value="Sulfatase"/>
</dbReference>
<dbReference type="PANTHER" id="PTHR42693">
    <property type="entry name" value="ARYLSULFATASE FAMILY MEMBER"/>
    <property type="match status" value="1"/>
</dbReference>
<organism evidence="3 4">
    <name type="scientific">Selenomonas timonae</name>
    <dbReference type="NCBI Taxonomy" id="2754044"/>
    <lineage>
        <taxon>Bacteria</taxon>
        <taxon>Bacillati</taxon>
        <taxon>Bacillota</taxon>
        <taxon>Negativicutes</taxon>
        <taxon>Selenomonadales</taxon>
        <taxon>Selenomonadaceae</taxon>
        <taxon>Selenomonas</taxon>
    </lineage>
</organism>
<evidence type="ECO:0000259" key="2">
    <source>
        <dbReference type="Pfam" id="PF00884"/>
    </source>
</evidence>
<evidence type="ECO:0000313" key="4">
    <source>
        <dbReference type="Proteomes" id="UP000515480"/>
    </source>
</evidence>